<dbReference type="Gene3D" id="2.40.160.50">
    <property type="entry name" value="membrane protein fhac: a member of the omp85/tpsb transporter family"/>
    <property type="match status" value="1"/>
</dbReference>
<proteinExistence type="predicted"/>
<dbReference type="EMBL" id="JAOYOD010000001">
    <property type="protein sequence ID" value="MCV9386295.1"/>
    <property type="molecule type" value="Genomic_DNA"/>
</dbReference>
<evidence type="ECO:0000313" key="2">
    <source>
        <dbReference type="Proteomes" id="UP001300692"/>
    </source>
</evidence>
<keyword evidence="2" id="KW-1185">Reference proteome</keyword>
<organism evidence="1 2">
    <name type="scientific">Reichenbachiella ulvae</name>
    <dbReference type="NCBI Taxonomy" id="2980104"/>
    <lineage>
        <taxon>Bacteria</taxon>
        <taxon>Pseudomonadati</taxon>
        <taxon>Bacteroidota</taxon>
        <taxon>Cytophagia</taxon>
        <taxon>Cytophagales</taxon>
        <taxon>Reichenbachiellaceae</taxon>
        <taxon>Reichenbachiella</taxon>
    </lineage>
</organism>
<gene>
    <name evidence="1" type="ORF">N7U62_06440</name>
</gene>
<dbReference type="RefSeq" id="WP_264137080.1">
    <property type="nucleotide sequence ID" value="NZ_JAOYOD010000001.1"/>
</dbReference>
<sequence length="396" mass="44453">MFKHTLHILSLVLILSIHFEVSGQSTIDESQETSGKSEKSKKISFRHPEDGALDLSEFLVSPVGFFPVPIIITEPAVGYGGGAALIFFHPQKKKYSKPVPPNISGAIGLATQNKTWLAGGFHSHVFGEDRVRTLSVIAKPNVRIKYYGNNSEILSEFPITLKLDSWLFMQRALVRLGSSNWFAGASYIYFYSKVGVQLDREIPIISPILERLQGNSVISSIKPRINFDNRNNTISPTNGFNTGAIFNINAKWLGADEDYYSMNEYLLAYYPVSEKLFSSYRFDASQLIGDAPLYAYPFVDLRGIPALRYQSNNTAIIETEWRYELFRRWSVMGFTGAGKAYQSLENFNDIDWAYTFGTGARYNIAKALGLQTGVDFAWGNGKDFTFYIVAGTSWSK</sequence>
<dbReference type="Proteomes" id="UP001300692">
    <property type="component" value="Unassembled WGS sequence"/>
</dbReference>
<protein>
    <submittedName>
        <fullName evidence="1">BamA/TamA family outer membrane protein</fullName>
    </submittedName>
</protein>
<reference evidence="1 2" key="1">
    <citation type="submission" date="2022-10" db="EMBL/GenBank/DDBJ databases">
        <title>Comparative genomics and taxonomic characterization of three novel marine species of genus Reichenbachiella exhibiting antioxidant and polysaccharide degradation activities.</title>
        <authorList>
            <person name="Muhammad N."/>
            <person name="Lee Y.-J."/>
            <person name="Ko J."/>
            <person name="Kim S.-G."/>
        </authorList>
    </citation>
    <scope>NUCLEOTIDE SEQUENCE [LARGE SCALE GENOMIC DNA]</scope>
    <source>
        <strain evidence="1 2">ABR2-5</strain>
    </source>
</reference>
<evidence type="ECO:0000313" key="1">
    <source>
        <dbReference type="EMBL" id="MCV9386295.1"/>
    </source>
</evidence>
<comment type="caution">
    <text evidence="1">The sequence shown here is derived from an EMBL/GenBank/DDBJ whole genome shotgun (WGS) entry which is preliminary data.</text>
</comment>
<accession>A0ABT3CS43</accession>
<name>A0ABT3CS43_9BACT</name>